<protein>
    <submittedName>
        <fullName evidence="2">Double-strand break repair protein AddB</fullName>
    </submittedName>
</protein>
<evidence type="ECO:0000313" key="2">
    <source>
        <dbReference type="EMBL" id="MDQ2090325.1"/>
    </source>
</evidence>
<dbReference type="AlphaFoldDB" id="A0AAE3WEQ1"/>
<reference evidence="2" key="2">
    <citation type="submission" date="2023-02" db="EMBL/GenBank/DDBJ databases">
        <title>'Rhodoalgimonas zhirmunskyi' gen. nov., isolated from a red alga.</title>
        <authorList>
            <person name="Nedashkovskaya O.I."/>
            <person name="Otstavnykh N.Y."/>
            <person name="Bystritskaya E.P."/>
            <person name="Balabanova L.A."/>
            <person name="Isaeva M.P."/>
        </authorList>
    </citation>
    <scope>NUCLEOTIDE SEQUENCE</scope>
    <source>
        <strain evidence="2">KCTC 52189</strain>
    </source>
</reference>
<dbReference type="InterPro" id="IPR038726">
    <property type="entry name" value="PDDEXK_AddAB-type"/>
</dbReference>
<dbReference type="Pfam" id="PF12705">
    <property type="entry name" value="PDDEXK_1"/>
    <property type="match status" value="1"/>
</dbReference>
<dbReference type="NCBIfam" id="TIGR02786">
    <property type="entry name" value="addB_alphas"/>
    <property type="match status" value="1"/>
</dbReference>
<reference evidence="2" key="1">
    <citation type="submission" date="2022-07" db="EMBL/GenBank/DDBJ databases">
        <authorList>
            <person name="Otstavnykh N."/>
            <person name="Isaeva M."/>
            <person name="Bystritskaya E."/>
        </authorList>
    </citation>
    <scope>NUCLEOTIDE SEQUENCE</scope>
    <source>
        <strain evidence="2">KCTC 52189</strain>
    </source>
</reference>
<feature type="domain" description="PD-(D/E)XK endonuclease-like" evidence="1">
    <location>
        <begin position="708"/>
        <end position="902"/>
    </location>
</feature>
<accession>A0AAE3WEQ1</accession>
<organism evidence="2 3">
    <name type="scientific">Marimonas arenosa</name>
    <dbReference type="NCBI Taxonomy" id="1795305"/>
    <lineage>
        <taxon>Bacteria</taxon>
        <taxon>Pseudomonadati</taxon>
        <taxon>Pseudomonadota</taxon>
        <taxon>Alphaproteobacteria</taxon>
        <taxon>Rhodobacterales</taxon>
        <taxon>Paracoccaceae</taxon>
        <taxon>Marimonas</taxon>
    </lineage>
</organism>
<keyword evidence="3" id="KW-1185">Reference proteome</keyword>
<dbReference type="Proteomes" id="UP001226762">
    <property type="component" value="Unassembled WGS sequence"/>
</dbReference>
<sequence length="974" mass="106996">MFEPQDKARVFALAPGVDFPHALVDGLTTRTSDNGPLALARVELIVNTRRMARRIRALFDAGPATLLPRIRLVTDLGEDVALDRIPPAVSPLQRRLELVQLVARFLDAAPDFAPRSALYDLADSLAALLAEMQGESVPPDRIAELETEDQSGHWARTTAFLSIVQQYCDASHAAPDPEARQRRIVEHLAQKWKTFPPTHPVIVAGSTGSRGTTQLLMQAVAKLPQGALVLPGFDFDMPEALWAELDDAALAEDHPQYRFRTLMRGLDLAPVDIRPWSAAPPPCPARNRLISLALRPAPVTDQWLRDGPMLKGLDTATRGVTLVEAPGAREEALAIALRLRQAAEDGQKAALITPDRMLTRRVTAALDRWSIKPDDSAGEPLQLSPIGRLMRHVAVLFEERLTAESLLTILKHPLTHSAAGRGDHLRLTREFELHLRRKGPPYPDARAVRAWGAAQGAEDWASWVADTFTGRELPGDLAFTTRLEAHLNLTMLAVQGSDSSVEAHLWAQADGQAAKHLIDALLEAAPAGGALSAYDYADLFGAVLSGGEVREVETPHPDILIWGTLEARVQGADLLILAGLNDGNWPEAPSPDPWLNRKMRLEAGLLLPERRIGLSAHDFQQAVAAQEVWLTRATRSDEAETVASRWLNRLTNLLAGLPKQGGAAALEAMRDRGRHWLALAAATEDTAEARAVPRPAPRPPVAARPRKLSVTEIQRLIRDPYAIYARHVLKLRPLEPLMRTPDALVRGIVTHDVMERFIKDSVAGAPLSRDRLIDTARAVLEAKVPWPAARLMWLARLERVADAFLSDERRRRETGDPVAFERDGALPMTAPEFALTCQADRIDRGATGGLRIYDYKTGAPPSKDRQTHFDKQLLLETVIAENGGFSGLEPAPVETACYIGLGTRPGEVPAPIGEEPPEKVWAEFRALIASYLSPDQGFLSRRAMFEARESGDYDQLARFGEWDITQEPVAEDLT</sequence>
<proteinExistence type="predicted"/>
<evidence type="ECO:0000313" key="3">
    <source>
        <dbReference type="Proteomes" id="UP001226762"/>
    </source>
</evidence>
<dbReference type="RefSeq" id="WP_306735614.1">
    <property type="nucleotide sequence ID" value="NZ_JANHAX010000003.1"/>
</dbReference>
<gene>
    <name evidence="2" type="primary">addB</name>
    <name evidence="2" type="ORF">NO357_10495</name>
</gene>
<dbReference type="EMBL" id="JANHAX010000003">
    <property type="protein sequence ID" value="MDQ2090325.1"/>
    <property type="molecule type" value="Genomic_DNA"/>
</dbReference>
<evidence type="ECO:0000259" key="1">
    <source>
        <dbReference type="Pfam" id="PF12705"/>
    </source>
</evidence>
<dbReference type="SUPFAM" id="SSF52540">
    <property type="entry name" value="P-loop containing nucleoside triphosphate hydrolases"/>
    <property type="match status" value="1"/>
</dbReference>
<dbReference type="InterPro" id="IPR014153">
    <property type="entry name" value="Ds_break_AddB"/>
</dbReference>
<name>A0AAE3WEQ1_9RHOB</name>
<dbReference type="InterPro" id="IPR027417">
    <property type="entry name" value="P-loop_NTPase"/>
</dbReference>
<comment type="caution">
    <text evidence="2">The sequence shown here is derived from an EMBL/GenBank/DDBJ whole genome shotgun (WGS) entry which is preliminary data.</text>
</comment>